<dbReference type="RefSeq" id="WP_380578389.1">
    <property type="nucleotide sequence ID" value="NZ_JBHSQJ010000002.1"/>
</dbReference>
<proteinExistence type="predicted"/>
<evidence type="ECO:0000313" key="2">
    <source>
        <dbReference type="Proteomes" id="UP001596174"/>
    </source>
</evidence>
<evidence type="ECO:0000313" key="1">
    <source>
        <dbReference type="EMBL" id="MFC5905696.1"/>
    </source>
</evidence>
<name>A0ABW1FVP2_9ACTN</name>
<dbReference type="EMBL" id="JBHSQJ010000002">
    <property type="protein sequence ID" value="MFC5905696.1"/>
    <property type="molecule type" value="Genomic_DNA"/>
</dbReference>
<keyword evidence="2" id="KW-1185">Reference proteome</keyword>
<reference evidence="2" key="1">
    <citation type="journal article" date="2019" name="Int. J. Syst. Evol. Microbiol.">
        <title>The Global Catalogue of Microorganisms (GCM) 10K type strain sequencing project: providing services to taxonomists for standard genome sequencing and annotation.</title>
        <authorList>
            <consortium name="The Broad Institute Genomics Platform"/>
            <consortium name="The Broad Institute Genome Sequencing Center for Infectious Disease"/>
            <person name="Wu L."/>
            <person name="Ma J."/>
        </authorList>
    </citation>
    <scope>NUCLEOTIDE SEQUENCE [LARGE SCALE GENOMIC DNA]</scope>
    <source>
        <strain evidence="2">JCM 4816</strain>
    </source>
</reference>
<accession>A0ABW1FVP2</accession>
<organism evidence="1 2">
    <name type="scientific">Streptacidiphilus monticola</name>
    <dbReference type="NCBI Taxonomy" id="2161674"/>
    <lineage>
        <taxon>Bacteria</taxon>
        <taxon>Bacillati</taxon>
        <taxon>Actinomycetota</taxon>
        <taxon>Actinomycetes</taxon>
        <taxon>Kitasatosporales</taxon>
        <taxon>Streptomycetaceae</taxon>
        <taxon>Streptacidiphilus</taxon>
    </lineage>
</organism>
<protein>
    <submittedName>
        <fullName evidence="1">Uncharacterized protein</fullName>
    </submittedName>
</protein>
<sequence>MKTGKEVARVAVRVNPEKSEQIVAQAYDVEDRPVGRAVVVHGVHDLVVLGDRYDVPLDHFDFEDEAAERLEQAE</sequence>
<gene>
    <name evidence="1" type="ORF">ACFP3V_00455</name>
</gene>
<comment type="caution">
    <text evidence="1">The sequence shown here is derived from an EMBL/GenBank/DDBJ whole genome shotgun (WGS) entry which is preliminary data.</text>
</comment>
<dbReference type="Proteomes" id="UP001596174">
    <property type="component" value="Unassembled WGS sequence"/>
</dbReference>